<evidence type="ECO:0000256" key="9">
    <source>
        <dbReference type="ARBA" id="ARBA00031143"/>
    </source>
</evidence>
<feature type="transmembrane region" description="Helical" evidence="10">
    <location>
        <begin position="118"/>
        <end position="138"/>
    </location>
</feature>
<comment type="similarity">
    <text evidence="2">Belongs to the EMC4 family.</text>
</comment>
<dbReference type="PIRSF" id="PIRSF017207">
    <property type="entry name" value="UCP017207_TM-p85"/>
    <property type="match status" value="1"/>
</dbReference>
<keyword evidence="12" id="KW-1185">Reference proteome</keyword>
<comment type="subcellular location">
    <subcellularLocation>
        <location evidence="1">Endoplasmic reticulum membrane</location>
        <topology evidence="1">Multi-pass membrane protein</topology>
    </subcellularLocation>
</comment>
<evidence type="ECO:0000256" key="4">
    <source>
        <dbReference type="ARBA" id="ARBA00020820"/>
    </source>
</evidence>
<comment type="caution">
    <text evidence="11">The sequence shown here is derived from an EMBL/GenBank/DDBJ whole genome shotgun (WGS) entry which is preliminary data.</text>
</comment>
<evidence type="ECO:0000256" key="10">
    <source>
        <dbReference type="SAM" id="Phobius"/>
    </source>
</evidence>
<gene>
    <name evidence="11" type="ORF">CUNI_LOCUS12162</name>
</gene>
<keyword evidence="5 10" id="KW-0812">Transmembrane</keyword>
<comment type="subunit">
    <text evidence="3">Component of the ER membrane protein complex (EMC).</text>
</comment>
<evidence type="ECO:0000313" key="11">
    <source>
        <dbReference type="EMBL" id="CAG5126604.1"/>
    </source>
</evidence>
<proteinExistence type="inferred from homology"/>
<dbReference type="GO" id="GO:0005789">
    <property type="term" value="C:endoplasmic reticulum membrane"/>
    <property type="evidence" value="ECO:0007669"/>
    <property type="project" value="UniProtKB-SubCell"/>
</dbReference>
<keyword evidence="8 10" id="KW-0472">Membrane</keyword>
<dbReference type="PANTHER" id="PTHR19315">
    <property type="entry name" value="ER MEMBRANE PROTEIN COMPLEX SUBUNIT 4"/>
    <property type="match status" value="1"/>
</dbReference>
<protein>
    <recommendedName>
        <fullName evidence="4">ER membrane protein complex subunit 4</fullName>
    </recommendedName>
    <alternativeName>
        <fullName evidence="9">Transmembrane protein 85</fullName>
    </alternativeName>
</protein>
<evidence type="ECO:0000256" key="2">
    <source>
        <dbReference type="ARBA" id="ARBA00007715"/>
    </source>
</evidence>
<name>A0A8S3ZAK6_9EUPU</name>
<keyword evidence="7 10" id="KW-1133">Transmembrane helix</keyword>
<evidence type="ECO:0000313" key="12">
    <source>
        <dbReference type="Proteomes" id="UP000678393"/>
    </source>
</evidence>
<evidence type="ECO:0000256" key="8">
    <source>
        <dbReference type="ARBA" id="ARBA00023136"/>
    </source>
</evidence>
<dbReference type="Proteomes" id="UP000678393">
    <property type="component" value="Unassembled WGS sequence"/>
</dbReference>
<sequence>MSKRKHKWAIDFVSSGRGQGNRSVVAVTENLPAPVGFTDVTTVAEKAKEADSSLIIKKSWEIALGPLKQVPMNMFIMWMAGSSISIFPIMMVGMMFFRPIQAMMAIQNTFKSIEGEQAILQKLVFCFGNIVCLVMAVYKCQTMGLLPTHASDWLAFVDPQK</sequence>
<dbReference type="EMBL" id="CAJHNH020002400">
    <property type="protein sequence ID" value="CAG5126604.1"/>
    <property type="molecule type" value="Genomic_DNA"/>
</dbReference>
<dbReference type="Pfam" id="PF06417">
    <property type="entry name" value="EMC4"/>
    <property type="match status" value="1"/>
</dbReference>
<reference evidence="11" key="1">
    <citation type="submission" date="2021-04" db="EMBL/GenBank/DDBJ databases">
        <authorList>
            <consortium name="Molecular Ecology Group"/>
        </authorList>
    </citation>
    <scope>NUCLEOTIDE SEQUENCE</scope>
</reference>
<dbReference type="AlphaFoldDB" id="A0A8S3ZAK6"/>
<evidence type="ECO:0000256" key="1">
    <source>
        <dbReference type="ARBA" id="ARBA00004477"/>
    </source>
</evidence>
<dbReference type="InterPro" id="IPR009445">
    <property type="entry name" value="TMEM85/Emc4"/>
</dbReference>
<accession>A0A8S3ZAK6</accession>
<keyword evidence="6" id="KW-0256">Endoplasmic reticulum</keyword>
<evidence type="ECO:0000256" key="7">
    <source>
        <dbReference type="ARBA" id="ARBA00022989"/>
    </source>
</evidence>
<evidence type="ECO:0000256" key="3">
    <source>
        <dbReference type="ARBA" id="ARBA00011276"/>
    </source>
</evidence>
<feature type="transmembrane region" description="Helical" evidence="10">
    <location>
        <begin position="75"/>
        <end position="97"/>
    </location>
</feature>
<evidence type="ECO:0000256" key="6">
    <source>
        <dbReference type="ARBA" id="ARBA00022824"/>
    </source>
</evidence>
<organism evidence="11 12">
    <name type="scientific">Candidula unifasciata</name>
    <dbReference type="NCBI Taxonomy" id="100452"/>
    <lineage>
        <taxon>Eukaryota</taxon>
        <taxon>Metazoa</taxon>
        <taxon>Spiralia</taxon>
        <taxon>Lophotrochozoa</taxon>
        <taxon>Mollusca</taxon>
        <taxon>Gastropoda</taxon>
        <taxon>Heterobranchia</taxon>
        <taxon>Euthyneura</taxon>
        <taxon>Panpulmonata</taxon>
        <taxon>Eupulmonata</taxon>
        <taxon>Stylommatophora</taxon>
        <taxon>Helicina</taxon>
        <taxon>Helicoidea</taxon>
        <taxon>Geomitridae</taxon>
        <taxon>Candidula</taxon>
    </lineage>
</organism>
<dbReference type="OrthoDB" id="369569at2759"/>
<feature type="non-terminal residue" evidence="11">
    <location>
        <position position="1"/>
    </location>
</feature>
<evidence type="ECO:0000256" key="5">
    <source>
        <dbReference type="ARBA" id="ARBA00022692"/>
    </source>
</evidence>